<evidence type="ECO:0000313" key="3">
    <source>
        <dbReference type="Proteomes" id="UP000027382"/>
    </source>
</evidence>
<dbReference type="OrthoDB" id="40583at10239"/>
<dbReference type="EMBL" id="KF554508">
    <property type="protein sequence ID" value="AID50445.1"/>
    <property type="molecule type" value="Genomic_DNA"/>
</dbReference>
<name>A0A068EMM5_9CAUD</name>
<evidence type="ECO:0000256" key="1">
    <source>
        <dbReference type="SAM" id="Phobius"/>
    </source>
</evidence>
<dbReference type="RefSeq" id="YP_009099054.1">
    <property type="nucleotide sequence ID" value="NC_025423.1"/>
</dbReference>
<keyword evidence="1" id="KW-1133">Transmembrane helix</keyword>
<organism evidence="2 3">
    <name type="scientific">Bacillus phage CP-51</name>
    <dbReference type="NCBI Taxonomy" id="1391188"/>
    <lineage>
        <taxon>Viruses</taxon>
        <taxon>Duplodnaviria</taxon>
        <taxon>Heunggongvirae</taxon>
        <taxon>Uroviricota</taxon>
        <taxon>Caudoviricetes</taxon>
        <taxon>Herelleviridae</taxon>
        <taxon>Spounavirinae</taxon>
        <taxon>Siminovitchvirus</taxon>
        <taxon>Siminovitchvirus CP51</taxon>
    </lineage>
</organism>
<dbReference type="Proteomes" id="UP000027382">
    <property type="component" value="Segment"/>
</dbReference>
<dbReference type="GeneID" id="22276953"/>
<protein>
    <submittedName>
        <fullName evidence="2">Uncharacterized protein</fullName>
    </submittedName>
</protein>
<keyword evidence="1" id="KW-0472">Membrane</keyword>
<accession>A0A068EMM5</accession>
<keyword evidence="3" id="KW-1185">Reference proteome</keyword>
<evidence type="ECO:0000313" key="2">
    <source>
        <dbReference type="EMBL" id="AID50445.1"/>
    </source>
</evidence>
<reference evidence="2" key="1">
    <citation type="journal article" date="2014" name="Virology">
        <title>The odd one out: Bacillus ACT bacteriophage CP-51 exhibits unusual properties compared to related Spounavirinae W.Ph. and Bastille.</title>
        <authorList>
            <person name="Klumpp J."/>
            <person name="Schmuki M."/>
            <person name="Sozhamannan S."/>
            <person name="Beyer W."/>
            <person name="Fouts D.E."/>
            <person name="Bernbach V."/>
            <person name="Calendar R."/>
            <person name="Loessner M.J."/>
        </authorList>
    </citation>
    <scope>NUCLEOTIDE SEQUENCE [LARGE SCALE GENOMIC DNA]</scope>
</reference>
<proteinExistence type="predicted"/>
<keyword evidence="1" id="KW-0812">Transmembrane</keyword>
<dbReference type="KEGG" id="vg:22276953"/>
<sequence length="67" mass="7410">MITLLVLCIGLFLGTGGILVLTGVQISKDKENYIVNFTIICILFIVFWLSLGGMIQSIVYLITGRFI</sequence>
<feature type="transmembrane region" description="Helical" evidence="1">
    <location>
        <begin position="33"/>
        <end position="62"/>
    </location>
</feature>